<sequence length="139" mass="15998">MYLLHDSLCNLSFTFIQSYLLEKRCTIINGKCTDFSNALSAQSYSQYLWLKSGAFTCWTRCLAHIRFIFIATVIAICFRVSAVNKWHDAFESSRIISNTAISVFIFNVNFVIKTINDGISCLNGEFLPRVIHREFQLFS</sequence>
<feature type="transmembrane region" description="Helical" evidence="1">
    <location>
        <begin position="95"/>
        <end position="112"/>
    </location>
</feature>
<evidence type="ECO:0000256" key="1">
    <source>
        <dbReference type="SAM" id="Phobius"/>
    </source>
</evidence>
<dbReference type="EMBL" id="CAEZSD010000086">
    <property type="protein sequence ID" value="CAB4535578.1"/>
    <property type="molecule type" value="Genomic_DNA"/>
</dbReference>
<accession>A0A6J6BBA4</accession>
<feature type="transmembrane region" description="Helical" evidence="1">
    <location>
        <begin position="65"/>
        <end position="83"/>
    </location>
</feature>
<gene>
    <name evidence="2" type="ORF">UFOPK1399_00759</name>
</gene>
<proteinExistence type="predicted"/>
<reference evidence="2" key="1">
    <citation type="submission" date="2020-05" db="EMBL/GenBank/DDBJ databases">
        <authorList>
            <person name="Chiriac C."/>
            <person name="Salcher M."/>
            <person name="Ghai R."/>
            <person name="Kavagutti S V."/>
        </authorList>
    </citation>
    <scope>NUCLEOTIDE SEQUENCE</scope>
</reference>
<keyword evidence="1" id="KW-0812">Transmembrane</keyword>
<protein>
    <submittedName>
        <fullName evidence="2">Unannotated protein</fullName>
    </submittedName>
</protein>
<keyword evidence="1" id="KW-0472">Membrane</keyword>
<evidence type="ECO:0000313" key="2">
    <source>
        <dbReference type="EMBL" id="CAB4535578.1"/>
    </source>
</evidence>
<keyword evidence="1" id="KW-1133">Transmembrane helix</keyword>
<name>A0A6J6BBA4_9ZZZZ</name>
<organism evidence="2">
    <name type="scientific">freshwater metagenome</name>
    <dbReference type="NCBI Taxonomy" id="449393"/>
    <lineage>
        <taxon>unclassified sequences</taxon>
        <taxon>metagenomes</taxon>
        <taxon>ecological metagenomes</taxon>
    </lineage>
</organism>
<dbReference type="AlphaFoldDB" id="A0A6J6BBA4"/>